<dbReference type="GO" id="GO:0004523">
    <property type="term" value="F:RNA-DNA hybrid ribonuclease activity"/>
    <property type="evidence" value="ECO:0007669"/>
    <property type="project" value="InterPro"/>
</dbReference>
<dbReference type="InterPro" id="IPR036397">
    <property type="entry name" value="RNaseH_sf"/>
</dbReference>
<dbReference type="PANTHER" id="PTHR47723">
    <property type="entry name" value="OS05G0353850 PROTEIN"/>
    <property type="match status" value="1"/>
</dbReference>
<dbReference type="InterPro" id="IPR044730">
    <property type="entry name" value="RNase_H-like_dom_plant"/>
</dbReference>
<proteinExistence type="predicted"/>
<keyword evidence="3" id="KW-1185">Reference proteome</keyword>
<comment type="caution">
    <text evidence="2">The sequence shown here is derived from an EMBL/GenBank/DDBJ whole genome shotgun (WGS) entry which is preliminary data.</text>
</comment>
<feature type="domain" description="RNase H type-1" evidence="1">
    <location>
        <begin position="68"/>
        <end position="147"/>
    </location>
</feature>
<protein>
    <submittedName>
        <fullName evidence="2">Ribonuclease H</fullName>
    </submittedName>
</protein>
<dbReference type="InterPro" id="IPR012337">
    <property type="entry name" value="RNaseH-like_sf"/>
</dbReference>
<gene>
    <name evidence="2" type="ORF">G2W53_001356</name>
</gene>
<dbReference type="AlphaFoldDB" id="A0A835CII1"/>
<sequence length="178" mass="20218">MCGFIYEVGQLLNHALQDQIEEEENATVTEFITASEGRNTKTASQTKKVRISSLTQGRGRWRRFLGLDVLTAELWGCFHGLTLAWEKEVKKVLLESDSLNAVKLISARCRDEHRCAGLVKLIRNLLDRDWEMVVSHSFRESNFVADCRDCDLKAKGSQLVGMEDDSSDDVMMTSWWGS</sequence>
<dbReference type="EMBL" id="JAAIUW010000001">
    <property type="protein sequence ID" value="KAF7844451.1"/>
    <property type="molecule type" value="Genomic_DNA"/>
</dbReference>
<dbReference type="InterPro" id="IPR053151">
    <property type="entry name" value="RNase_H-like"/>
</dbReference>
<evidence type="ECO:0000313" key="2">
    <source>
        <dbReference type="EMBL" id="KAF7844451.1"/>
    </source>
</evidence>
<dbReference type="Pfam" id="PF13456">
    <property type="entry name" value="RVT_3"/>
    <property type="match status" value="1"/>
</dbReference>
<dbReference type="GO" id="GO:0003676">
    <property type="term" value="F:nucleic acid binding"/>
    <property type="evidence" value="ECO:0007669"/>
    <property type="project" value="InterPro"/>
</dbReference>
<organism evidence="2 3">
    <name type="scientific">Senna tora</name>
    <dbReference type="NCBI Taxonomy" id="362788"/>
    <lineage>
        <taxon>Eukaryota</taxon>
        <taxon>Viridiplantae</taxon>
        <taxon>Streptophyta</taxon>
        <taxon>Embryophyta</taxon>
        <taxon>Tracheophyta</taxon>
        <taxon>Spermatophyta</taxon>
        <taxon>Magnoliopsida</taxon>
        <taxon>eudicotyledons</taxon>
        <taxon>Gunneridae</taxon>
        <taxon>Pentapetalae</taxon>
        <taxon>rosids</taxon>
        <taxon>fabids</taxon>
        <taxon>Fabales</taxon>
        <taxon>Fabaceae</taxon>
        <taxon>Caesalpinioideae</taxon>
        <taxon>Cassia clade</taxon>
        <taxon>Senna</taxon>
    </lineage>
</organism>
<dbReference type="InterPro" id="IPR002156">
    <property type="entry name" value="RNaseH_domain"/>
</dbReference>
<evidence type="ECO:0000259" key="1">
    <source>
        <dbReference type="Pfam" id="PF13456"/>
    </source>
</evidence>
<evidence type="ECO:0000313" key="3">
    <source>
        <dbReference type="Proteomes" id="UP000634136"/>
    </source>
</evidence>
<accession>A0A835CII1</accession>
<dbReference type="PANTHER" id="PTHR47723:SF19">
    <property type="entry name" value="POLYNUCLEOTIDYL TRANSFERASE, RIBONUCLEASE H-LIKE SUPERFAMILY PROTEIN"/>
    <property type="match status" value="1"/>
</dbReference>
<reference evidence="2" key="1">
    <citation type="submission" date="2020-09" db="EMBL/GenBank/DDBJ databases">
        <title>Genome-Enabled Discovery of Anthraquinone Biosynthesis in Senna tora.</title>
        <authorList>
            <person name="Kang S.-H."/>
            <person name="Pandey R.P."/>
            <person name="Lee C.-M."/>
            <person name="Sim J.-S."/>
            <person name="Jeong J.-T."/>
            <person name="Choi B.-S."/>
            <person name="Jung M."/>
            <person name="Ginzburg D."/>
            <person name="Zhao K."/>
            <person name="Won S.Y."/>
            <person name="Oh T.-J."/>
            <person name="Yu Y."/>
            <person name="Kim N.-H."/>
            <person name="Lee O.R."/>
            <person name="Lee T.-H."/>
            <person name="Bashyal P."/>
            <person name="Kim T.-S."/>
            <person name="Lee W.-H."/>
            <person name="Kawkins C."/>
            <person name="Kim C.-K."/>
            <person name="Kim J.S."/>
            <person name="Ahn B.O."/>
            <person name="Rhee S.Y."/>
            <person name="Sohng J.K."/>
        </authorList>
    </citation>
    <scope>NUCLEOTIDE SEQUENCE</scope>
    <source>
        <tissue evidence="2">Leaf</tissue>
    </source>
</reference>
<dbReference type="Gene3D" id="3.30.420.10">
    <property type="entry name" value="Ribonuclease H-like superfamily/Ribonuclease H"/>
    <property type="match status" value="1"/>
</dbReference>
<dbReference type="OrthoDB" id="1414482at2759"/>
<name>A0A835CII1_9FABA</name>
<dbReference type="Proteomes" id="UP000634136">
    <property type="component" value="Unassembled WGS sequence"/>
</dbReference>
<dbReference type="SUPFAM" id="SSF53098">
    <property type="entry name" value="Ribonuclease H-like"/>
    <property type="match status" value="1"/>
</dbReference>
<dbReference type="CDD" id="cd06222">
    <property type="entry name" value="RNase_H_like"/>
    <property type="match status" value="1"/>
</dbReference>